<dbReference type="AlphaFoldDB" id="A0A392RQ72"/>
<accession>A0A392RQ72</accession>
<protein>
    <submittedName>
        <fullName evidence="2">Uncharacterized protein</fullName>
    </submittedName>
</protein>
<keyword evidence="3" id="KW-1185">Reference proteome</keyword>
<evidence type="ECO:0000256" key="1">
    <source>
        <dbReference type="SAM" id="MobiDB-lite"/>
    </source>
</evidence>
<name>A0A392RQ72_9FABA</name>
<proteinExistence type="predicted"/>
<dbReference type="Proteomes" id="UP000265520">
    <property type="component" value="Unassembled WGS sequence"/>
</dbReference>
<feature type="region of interest" description="Disordered" evidence="1">
    <location>
        <begin position="1"/>
        <end position="25"/>
    </location>
</feature>
<organism evidence="2 3">
    <name type="scientific">Trifolium medium</name>
    <dbReference type="NCBI Taxonomy" id="97028"/>
    <lineage>
        <taxon>Eukaryota</taxon>
        <taxon>Viridiplantae</taxon>
        <taxon>Streptophyta</taxon>
        <taxon>Embryophyta</taxon>
        <taxon>Tracheophyta</taxon>
        <taxon>Spermatophyta</taxon>
        <taxon>Magnoliopsida</taxon>
        <taxon>eudicotyledons</taxon>
        <taxon>Gunneridae</taxon>
        <taxon>Pentapetalae</taxon>
        <taxon>rosids</taxon>
        <taxon>fabids</taxon>
        <taxon>Fabales</taxon>
        <taxon>Fabaceae</taxon>
        <taxon>Papilionoideae</taxon>
        <taxon>50 kb inversion clade</taxon>
        <taxon>NPAAA clade</taxon>
        <taxon>Hologalegina</taxon>
        <taxon>IRL clade</taxon>
        <taxon>Trifolieae</taxon>
        <taxon>Trifolium</taxon>
    </lineage>
</organism>
<feature type="non-terminal residue" evidence="2">
    <location>
        <position position="1"/>
    </location>
</feature>
<reference evidence="2 3" key="1">
    <citation type="journal article" date="2018" name="Front. Plant Sci.">
        <title>Red Clover (Trifolium pratense) and Zigzag Clover (T. medium) - A Picture of Genomic Similarities and Differences.</title>
        <authorList>
            <person name="Dluhosova J."/>
            <person name="Istvanek J."/>
            <person name="Nedelnik J."/>
            <person name="Repkova J."/>
        </authorList>
    </citation>
    <scope>NUCLEOTIDE SEQUENCE [LARGE SCALE GENOMIC DNA]</scope>
    <source>
        <strain evidence="3">cv. 10/8</strain>
        <tissue evidence="2">Leaf</tissue>
    </source>
</reference>
<comment type="caution">
    <text evidence="2">The sequence shown here is derived from an EMBL/GenBank/DDBJ whole genome shotgun (WGS) entry which is preliminary data.</text>
</comment>
<evidence type="ECO:0000313" key="3">
    <source>
        <dbReference type="Proteomes" id="UP000265520"/>
    </source>
</evidence>
<dbReference type="EMBL" id="LXQA010256376">
    <property type="protein sequence ID" value="MCI38469.1"/>
    <property type="molecule type" value="Genomic_DNA"/>
</dbReference>
<sequence length="25" mass="2556">EAAADAVDEEATQSGDDGDDDQMSN</sequence>
<evidence type="ECO:0000313" key="2">
    <source>
        <dbReference type="EMBL" id="MCI38469.1"/>
    </source>
</evidence>